<name>A0A392S1R1_9FABA</name>
<evidence type="ECO:0000256" key="1">
    <source>
        <dbReference type="SAM" id="MobiDB-lite"/>
    </source>
</evidence>
<evidence type="ECO:0000313" key="3">
    <source>
        <dbReference type="Proteomes" id="UP000265520"/>
    </source>
</evidence>
<evidence type="ECO:0000313" key="2">
    <source>
        <dbReference type="EMBL" id="MCI42599.1"/>
    </source>
</evidence>
<dbReference type="Proteomes" id="UP000265520">
    <property type="component" value="Unassembled WGS sequence"/>
</dbReference>
<organism evidence="2 3">
    <name type="scientific">Trifolium medium</name>
    <dbReference type="NCBI Taxonomy" id="97028"/>
    <lineage>
        <taxon>Eukaryota</taxon>
        <taxon>Viridiplantae</taxon>
        <taxon>Streptophyta</taxon>
        <taxon>Embryophyta</taxon>
        <taxon>Tracheophyta</taxon>
        <taxon>Spermatophyta</taxon>
        <taxon>Magnoliopsida</taxon>
        <taxon>eudicotyledons</taxon>
        <taxon>Gunneridae</taxon>
        <taxon>Pentapetalae</taxon>
        <taxon>rosids</taxon>
        <taxon>fabids</taxon>
        <taxon>Fabales</taxon>
        <taxon>Fabaceae</taxon>
        <taxon>Papilionoideae</taxon>
        <taxon>50 kb inversion clade</taxon>
        <taxon>NPAAA clade</taxon>
        <taxon>Hologalegina</taxon>
        <taxon>IRL clade</taxon>
        <taxon>Trifolieae</taxon>
        <taxon>Trifolium</taxon>
    </lineage>
</organism>
<accession>A0A392S1R1</accession>
<protein>
    <submittedName>
        <fullName evidence="2">Uncharacterized protein</fullName>
    </submittedName>
</protein>
<dbReference type="EMBL" id="LXQA010306506">
    <property type="protein sequence ID" value="MCI42599.1"/>
    <property type="molecule type" value="Genomic_DNA"/>
</dbReference>
<dbReference type="AlphaFoldDB" id="A0A392S1R1"/>
<sequence length="43" mass="4333">KLKIDSVIQALEAEVVEEGGADGEGDAAAGEQVQEGSDESTSI</sequence>
<feature type="compositionally biased region" description="Acidic residues" evidence="1">
    <location>
        <begin position="15"/>
        <end position="25"/>
    </location>
</feature>
<reference evidence="2 3" key="1">
    <citation type="journal article" date="2018" name="Front. Plant Sci.">
        <title>Red Clover (Trifolium pratense) and Zigzag Clover (T. medium) - A Picture of Genomic Similarities and Differences.</title>
        <authorList>
            <person name="Dluhosova J."/>
            <person name="Istvanek J."/>
            <person name="Nedelnik J."/>
            <person name="Repkova J."/>
        </authorList>
    </citation>
    <scope>NUCLEOTIDE SEQUENCE [LARGE SCALE GENOMIC DNA]</scope>
    <source>
        <strain evidence="3">cv. 10/8</strain>
        <tissue evidence="2">Leaf</tissue>
    </source>
</reference>
<proteinExistence type="predicted"/>
<feature type="region of interest" description="Disordered" evidence="1">
    <location>
        <begin position="15"/>
        <end position="43"/>
    </location>
</feature>
<comment type="caution">
    <text evidence="2">The sequence shown here is derived from an EMBL/GenBank/DDBJ whole genome shotgun (WGS) entry which is preliminary data.</text>
</comment>
<feature type="non-terminal residue" evidence="2">
    <location>
        <position position="1"/>
    </location>
</feature>
<keyword evidence="3" id="KW-1185">Reference proteome</keyword>
<feature type="compositionally biased region" description="Low complexity" evidence="1">
    <location>
        <begin position="26"/>
        <end position="35"/>
    </location>
</feature>